<proteinExistence type="predicted"/>
<feature type="non-terminal residue" evidence="1">
    <location>
        <position position="40"/>
    </location>
</feature>
<accession>A0A1C4VVB4</accession>
<protein>
    <submittedName>
        <fullName evidence="1">Uncharacterized protein</fullName>
    </submittedName>
</protein>
<evidence type="ECO:0000313" key="2">
    <source>
        <dbReference type="Proteomes" id="UP000183585"/>
    </source>
</evidence>
<dbReference type="AlphaFoldDB" id="A0A1C4VVB4"/>
<organism evidence="1 2">
    <name type="scientific">Micromonospora carbonacea</name>
    <dbReference type="NCBI Taxonomy" id="47853"/>
    <lineage>
        <taxon>Bacteria</taxon>
        <taxon>Bacillati</taxon>
        <taxon>Actinomycetota</taxon>
        <taxon>Actinomycetes</taxon>
        <taxon>Micromonosporales</taxon>
        <taxon>Micromonosporaceae</taxon>
        <taxon>Micromonospora</taxon>
    </lineage>
</organism>
<gene>
    <name evidence="1" type="ORF">GA0070563_102551</name>
</gene>
<evidence type="ECO:0000313" key="1">
    <source>
        <dbReference type="EMBL" id="SCE87932.1"/>
    </source>
</evidence>
<keyword evidence="2" id="KW-1185">Reference proteome</keyword>
<name>A0A1C4VVB4_9ACTN</name>
<sequence length="40" mass="3971">MSPAGPLVLGARPVAFVLVSAVVPVLGDEVGGLLFPLGVR</sequence>
<dbReference type="Proteomes" id="UP000183585">
    <property type="component" value="Unassembled WGS sequence"/>
</dbReference>
<reference evidence="2" key="1">
    <citation type="submission" date="2016-06" db="EMBL/GenBank/DDBJ databases">
        <authorList>
            <person name="Varghese N."/>
            <person name="Submissions Spin"/>
        </authorList>
    </citation>
    <scope>NUCLEOTIDE SEQUENCE [LARGE SCALE GENOMIC DNA]</scope>
    <source>
        <strain evidence="2">DSM 43168</strain>
    </source>
</reference>
<dbReference type="EMBL" id="FMCT01000002">
    <property type="protein sequence ID" value="SCE87932.1"/>
    <property type="molecule type" value="Genomic_DNA"/>
</dbReference>